<keyword evidence="2" id="KW-1185">Reference proteome</keyword>
<sequence>MSQVEIFKIPFCTRNHKSSKNTKAIKCKFNLYIAFDTKLGYIKTWYLNFTECQIDKMNTKQHLDADAGLINAKPPRNFKIRKKLFE</sequence>
<name>A0ABY9H989_9MOLU</name>
<protein>
    <submittedName>
        <fullName evidence="1">Uncharacterized protein</fullName>
    </submittedName>
</protein>
<dbReference type="Proteomes" id="UP001237011">
    <property type="component" value="Chromosome"/>
</dbReference>
<evidence type="ECO:0000313" key="1">
    <source>
        <dbReference type="EMBL" id="WLP85145.1"/>
    </source>
</evidence>
<evidence type="ECO:0000313" key="2">
    <source>
        <dbReference type="Proteomes" id="UP001237011"/>
    </source>
</evidence>
<gene>
    <name evidence="1" type="ORF">Q8852_02355</name>
</gene>
<dbReference type="RefSeq" id="WP_305937584.1">
    <property type="nucleotide sequence ID" value="NZ_CP132191.1"/>
</dbReference>
<organism evidence="1 2">
    <name type="scientific">Mycoplasma seminis</name>
    <dbReference type="NCBI Taxonomy" id="512749"/>
    <lineage>
        <taxon>Bacteria</taxon>
        <taxon>Bacillati</taxon>
        <taxon>Mycoplasmatota</taxon>
        <taxon>Mollicutes</taxon>
        <taxon>Mycoplasmataceae</taxon>
        <taxon>Mycoplasma</taxon>
    </lineage>
</organism>
<dbReference type="EMBL" id="CP132191">
    <property type="protein sequence ID" value="WLP85145.1"/>
    <property type="molecule type" value="Genomic_DNA"/>
</dbReference>
<reference evidence="1" key="1">
    <citation type="submission" date="2023-08" db="EMBL/GenBank/DDBJ databases">
        <title>Complete genome sequence of Mycoplasma seminis 2200.</title>
        <authorList>
            <person name="Spergser J."/>
        </authorList>
    </citation>
    <scope>NUCLEOTIDE SEQUENCE [LARGE SCALE GENOMIC DNA]</scope>
    <source>
        <strain evidence="1">2200</strain>
    </source>
</reference>
<proteinExistence type="predicted"/>
<accession>A0ABY9H989</accession>